<feature type="transmembrane region" description="Helical" evidence="1">
    <location>
        <begin position="88"/>
        <end position="112"/>
    </location>
</feature>
<evidence type="ECO:0000313" key="2">
    <source>
        <dbReference type="EMBL" id="OOQ60450.1"/>
    </source>
</evidence>
<dbReference type="RefSeq" id="WP_078347452.1">
    <property type="nucleotide sequence ID" value="NZ_MBTF01000006.1"/>
</dbReference>
<keyword evidence="1" id="KW-1133">Transmembrane helix</keyword>
<dbReference type="Proteomes" id="UP000189739">
    <property type="component" value="Unassembled WGS sequence"/>
</dbReference>
<sequence length="163" mass="18504">MKDKNEFLKEMENLQVPAADPSAQHQKIIKMAILNASRSAKVGVWLVALPCFFLLSVFVYYYSHANSNWFEAMFNTIISLDSSPVVDFLAPIVLFILPIICIIINLLAITHVQTQKAGEGYKYREFSFTIRIRWWNIALIALSVAIIAAFIIFAMTENISVRS</sequence>
<comment type="caution">
    <text evidence="2">The sequence shown here is derived from an EMBL/GenBank/DDBJ whole genome shotgun (WGS) entry which is preliminary data.</text>
</comment>
<dbReference type="OrthoDB" id="954452at2"/>
<organism evidence="2 3">
    <name type="scientific">Mucilaginibacter pedocola</name>
    <dbReference type="NCBI Taxonomy" id="1792845"/>
    <lineage>
        <taxon>Bacteria</taxon>
        <taxon>Pseudomonadati</taxon>
        <taxon>Bacteroidota</taxon>
        <taxon>Sphingobacteriia</taxon>
        <taxon>Sphingobacteriales</taxon>
        <taxon>Sphingobacteriaceae</taxon>
        <taxon>Mucilaginibacter</taxon>
    </lineage>
</organism>
<keyword evidence="1" id="KW-0472">Membrane</keyword>
<name>A0A1S9PHL9_9SPHI</name>
<keyword evidence="3" id="KW-1185">Reference proteome</keyword>
<reference evidence="2 3" key="1">
    <citation type="submission" date="2016-07" db="EMBL/GenBank/DDBJ databases">
        <title>Genomic analysis of zinc-resistant bacterium Mucilaginibacter pedocola TBZ30.</title>
        <authorList>
            <person name="Huang J."/>
            <person name="Tang J."/>
        </authorList>
    </citation>
    <scope>NUCLEOTIDE SEQUENCE [LARGE SCALE GENOMIC DNA]</scope>
    <source>
        <strain evidence="2 3">TBZ30</strain>
    </source>
</reference>
<dbReference type="EMBL" id="MBTF01000006">
    <property type="protein sequence ID" value="OOQ60450.1"/>
    <property type="molecule type" value="Genomic_DNA"/>
</dbReference>
<evidence type="ECO:0000313" key="3">
    <source>
        <dbReference type="Proteomes" id="UP000189739"/>
    </source>
</evidence>
<feature type="transmembrane region" description="Helical" evidence="1">
    <location>
        <begin position="133"/>
        <end position="155"/>
    </location>
</feature>
<accession>A0A1S9PHL9</accession>
<dbReference type="AlphaFoldDB" id="A0A1S9PHL9"/>
<keyword evidence="1" id="KW-0812">Transmembrane</keyword>
<feature type="transmembrane region" description="Helical" evidence="1">
    <location>
        <begin position="42"/>
        <end position="63"/>
    </location>
</feature>
<gene>
    <name evidence="2" type="ORF">BC343_24445</name>
</gene>
<proteinExistence type="predicted"/>
<evidence type="ECO:0000256" key="1">
    <source>
        <dbReference type="SAM" id="Phobius"/>
    </source>
</evidence>
<dbReference type="STRING" id="1792845.BC343_24445"/>
<protein>
    <submittedName>
        <fullName evidence="2">Uncharacterized protein</fullName>
    </submittedName>
</protein>